<dbReference type="InParanoid" id="A0A316VBZ8"/>
<reference evidence="8 9" key="1">
    <citation type="journal article" date="2018" name="Mol. Biol. Evol.">
        <title>Broad Genomic Sampling Reveals a Smut Pathogenic Ancestry of the Fungal Clade Ustilaginomycotina.</title>
        <authorList>
            <person name="Kijpornyongpan T."/>
            <person name="Mondo S.J."/>
            <person name="Barry K."/>
            <person name="Sandor L."/>
            <person name="Lee J."/>
            <person name="Lipzen A."/>
            <person name="Pangilinan J."/>
            <person name="LaButti K."/>
            <person name="Hainaut M."/>
            <person name="Henrissat B."/>
            <person name="Grigoriev I.V."/>
            <person name="Spatafora J.W."/>
            <person name="Aime M.C."/>
        </authorList>
    </citation>
    <scope>NUCLEOTIDE SEQUENCE [LARGE SCALE GENOMIC DNA]</scope>
    <source>
        <strain evidence="8 9">MCA 3882</strain>
    </source>
</reference>
<gene>
    <name evidence="8" type="ORF">FA14DRAFT_123978</name>
</gene>
<dbReference type="InterPro" id="IPR054708">
    <property type="entry name" value="MTPAP-like_central"/>
</dbReference>
<dbReference type="GO" id="GO:0046872">
    <property type="term" value="F:metal ion binding"/>
    <property type="evidence" value="ECO:0007669"/>
    <property type="project" value="UniProtKB-KW"/>
</dbReference>
<dbReference type="PANTHER" id="PTHR23092:SF15">
    <property type="entry name" value="INACTIVE NON-CANONICAL POLY(A) RNA POLYMERASE PROTEIN TRF4-2-RELATED"/>
    <property type="match status" value="1"/>
</dbReference>
<feature type="compositionally biased region" description="Low complexity" evidence="5">
    <location>
        <begin position="1"/>
        <end position="18"/>
    </location>
</feature>
<comment type="similarity">
    <text evidence="1">Belongs to the DNA polymerase type-B-like family.</text>
</comment>
<evidence type="ECO:0000256" key="4">
    <source>
        <dbReference type="ARBA" id="ARBA00022842"/>
    </source>
</evidence>
<dbReference type="FunFam" id="3.30.460.10:FF:000051">
    <property type="entry name" value="DNA2/NAM7 helicase family protein"/>
    <property type="match status" value="1"/>
</dbReference>
<accession>A0A316VBZ8</accession>
<feature type="compositionally biased region" description="Basic and acidic residues" evidence="5">
    <location>
        <begin position="55"/>
        <end position="90"/>
    </location>
</feature>
<dbReference type="GO" id="GO:0031123">
    <property type="term" value="P:RNA 3'-end processing"/>
    <property type="evidence" value="ECO:0007669"/>
    <property type="project" value="TreeGrafter"/>
</dbReference>
<dbReference type="RefSeq" id="XP_025353803.1">
    <property type="nucleotide sequence ID" value="XM_025496615.1"/>
</dbReference>
<dbReference type="GO" id="GO:0003729">
    <property type="term" value="F:mRNA binding"/>
    <property type="evidence" value="ECO:0007669"/>
    <property type="project" value="TreeGrafter"/>
</dbReference>
<dbReference type="SUPFAM" id="SSF81631">
    <property type="entry name" value="PAP/OAS1 substrate-binding domain"/>
    <property type="match status" value="1"/>
</dbReference>
<dbReference type="Pfam" id="PF22600">
    <property type="entry name" value="MTPAP-like_central"/>
    <property type="match status" value="1"/>
</dbReference>
<dbReference type="PANTHER" id="PTHR23092">
    <property type="entry name" value="POLY(A) RNA POLYMERASE"/>
    <property type="match status" value="1"/>
</dbReference>
<feature type="domain" description="Poly(A) RNA polymerase mitochondrial-like central palm" evidence="7">
    <location>
        <begin position="126"/>
        <end position="257"/>
    </location>
</feature>
<keyword evidence="3" id="KW-0479">Metal-binding</keyword>
<organism evidence="8 9">
    <name type="scientific">Meira miltonrushii</name>
    <dbReference type="NCBI Taxonomy" id="1280837"/>
    <lineage>
        <taxon>Eukaryota</taxon>
        <taxon>Fungi</taxon>
        <taxon>Dikarya</taxon>
        <taxon>Basidiomycota</taxon>
        <taxon>Ustilaginomycotina</taxon>
        <taxon>Exobasidiomycetes</taxon>
        <taxon>Exobasidiales</taxon>
        <taxon>Brachybasidiaceae</taxon>
        <taxon>Meira</taxon>
    </lineage>
</organism>
<dbReference type="CDD" id="cd05402">
    <property type="entry name" value="NT_PAP_TUTase"/>
    <property type="match status" value="1"/>
</dbReference>
<keyword evidence="8" id="KW-0808">Transferase</keyword>
<dbReference type="GO" id="GO:0010605">
    <property type="term" value="P:negative regulation of macromolecule metabolic process"/>
    <property type="evidence" value="ECO:0007669"/>
    <property type="project" value="UniProtKB-ARBA"/>
</dbReference>
<keyword evidence="9" id="KW-1185">Reference proteome</keyword>
<sequence>MSAEASSSRNNGSAGGVSIANVNGAGPSSFAEAQDYIPFDFGDEEEEQEQPVETIKGKDEKGKDKGTKNEDPESKESGKKRKRDTEKPEPPKSSNQRKKEKRQMISGTPWSADVDFDRCLNAAEALHNELIAFADWISPTEQEHECRRLVVQLIRRAIVREWPDAHLEAFGSQNTQLYMPSGDLDLVVVSQSMETQRKENVLRKMAAVLRRHNLAMDVQVIAKAKVPIVKFVCVHGKLKVDISINQTNGIEAANYIRGWLDRLPSIRPLIMAVKLLLVQRGLSEVFSGGLGSYSVICLVINHLQMHPKIQRGELDPALNLGILFLEFLELYGRNFGYDNVGISIRGRGNYFTKVSRGWRDDRRPYMLSIEDPLDPANDISKGSYAIISVRQAFAGAFDILSAALSQKANEIKKRKAAEHWGDGVNPTDEDEEARAAILNVARNPSSSNKDPHSLLGSVIGIPHEMFKSRRDLESLWQSGIMQNKLGRKPPAVGSPEPS</sequence>
<dbReference type="Gene3D" id="1.10.1410.10">
    <property type="match status" value="1"/>
</dbReference>
<dbReference type="GeneID" id="37018396"/>
<keyword evidence="4" id="KW-0460">Magnesium</keyword>
<feature type="compositionally biased region" description="Acidic residues" evidence="5">
    <location>
        <begin position="41"/>
        <end position="50"/>
    </location>
</feature>
<dbReference type="STRING" id="1280837.A0A316VBZ8"/>
<dbReference type="AlphaFoldDB" id="A0A316VBZ8"/>
<evidence type="ECO:0000256" key="5">
    <source>
        <dbReference type="SAM" id="MobiDB-lite"/>
    </source>
</evidence>
<evidence type="ECO:0000259" key="7">
    <source>
        <dbReference type="Pfam" id="PF22600"/>
    </source>
</evidence>
<evidence type="ECO:0000259" key="6">
    <source>
        <dbReference type="Pfam" id="PF03828"/>
    </source>
</evidence>
<dbReference type="GO" id="GO:0005730">
    <property type="term" value="C:nucleolus"/>
    <property type="evidence" value="ECO:0007669"/>
    <property type="project" value="TreeGrafter"/>
</dbReference>
<dbReference type="Pfam" id="PF03828">
    <property type="entry name" value="PAP_assoc"/>
    <property type="match status" value="1"/>
</dbReference>
<evidence type="ECO:0000313" key="9">
    <source>
        <dbReference type="Proteomes" id="UP000245771"/>
    </source>
</evidence>
<dbReference type="InterPro" id="IPR002058">
    <property type="entry name" value="PAP_assoc"/>
</dbReference>
<dbReference type="Gene3D" id="3.30.460.10">
    <property type="entry name" value="Beta Polymerase, domain 2"/>
    <property type="match status" value="1"/>
</dbReference>
<feature type="non-terminal residue" evidence="8">
    <location>
        <position position="498"/>
    </location>
</feature>
<dbReference type="InterPro" id="IPR043519">
    <property type="entry name" value="NT_sf"/>
</dbReference>
<feature type="region of interest" description="Disordered" evidence="5">
    <location>
        <begin position="1"/>
        <end position="108"/>
    </location>
</feature>
<evidence type="ECO:0000256" key="1">
    <source>
        <dbReference type="ARBA" id="ARBA00008593"/>
    </source>
</evidence>
<dbReference type="FunFam" id="1.10.1410.10:FF:000003">
    <property type="entry name" value="non-canonical poly(A) RNA polymerase PAPD7"/>
    <property type="match status" value="1"/>
</dbReference>
<dbReference type="Proteomes" id="UP000245771">
    <property type="component" value="Unassembled WGS sequence"/>
</dbReference>
<evidence type="ECO:0000313" key="8">
    <source>
        <dbReference type="EMBL" id="PWN33501.1"/>
    </source>
</evidence>
<dbReference type="EC" id="2.7.7.19" evidence="2"/>
<name>A0A316VBZ8_9BASI</name>
<dbReference type="GO" id="GO:1990817">
    <property type="term" value="F:poly(A) RNA polymerase activity"/>
    <property type="evidence" value="ECO:0007669"/>
    <property type="project" value="UniProtKB-EC"/>
</dbReference>
<dbReference type="OrthoDB" id="273917at2759"/>
<dbReference type="SUPFAM" id="SSF81301">
    <property type="entry name" value="Nucleotidyltransferase"/>
    <property type="match status" value="1"/>
</dbReference>
<dbReference type="GO" id="GO:0043634">
    <property type="term" value="P:polyadenylation-dependent ncRNA catabolic process"/>
    <property type="evidence" value="ECO:0007669"/>
    <property type="project" value="TreeGrafter"/>
</dbReference>
<dbReference type="FunCoup" id="A0A316VBZ8">
    <property type="interactions" value="198"/>
</dbReference>
<dbReference type="GO" id="GO:0031499">
    <property type="term" value="C:TRAMP complex"/>
    <property type="evidence" value="ECO:0007669"/>
    <property type="project" value="TreeGrafter"/>
</dbReference>
<proteinExistence type="inferred from homology"/>
<evidence type="ECO:0000256" key="3">
    <source>
        <dbReference type="ARBA" id="ARBA00022723"/>
    </source>
</evidence>
<evidence type="ECO:0000256" key="2">
    <source>
        <dbReference type="ARBA" id="ARBA00012388"/>
    </source>
</evidence>
<dbReference type="EMBL" id="KZ819604">
    <property type="protein sequence ID" value="PWN33501.1"/>
    <property type="molecule type" value="Genomic_DNA"/>
</dbReference>
<feature type="region of interest" description="Disordered" evidence="5">
    <location>
        <begin position="479"/>
        <end position="498"/>
    </location>
</feature>
<dbReference type="InterPro" id="IPR045862">
    <property type="entry name" value="Trf4-like"/>
</dbReference>
<protein>
    <recommendedName>
        <fullName evidence="2">polynucleotide adenylyltransferase</fullName>
        <ecNumber evidence="2">2.7.7.19</ecNumber>
    </recommendedName>
</protein>
<feature type="domain" description="PAP-associated" evidence="6">
    <location>
        <begin position="319"/>
        <end position="377"/>
    </location>
</feature>